<dbReference type="Proteomes" id="UP000187406">
    <property type="component" value="Unassembled WGS sequence"/>
</dbReference>
<feature type="non-terminal residue" evidence="1">
    <location>
        <position position="113"/>
    </location>
</feature>
<dbReference type="InParanoid" id="A0A1Q3DJL7"/>
<name>A0A1Q3DJL7_CEPFO</name>
<reference evidence="2" key="1">
    <citation type="submission" date="2016-04" db="EMBL/GenBank/DDBJ databases">
        <title>Cephalotus genome sequencing.</title>
        <authorList>
            <person name="Fukushima K."/>
            <person name="Hasebe M."/>
            <person name="Fang X."/>
        </authorList>
    </citation>
    <scope>NUCLEOTIDE SEQUENCE [LARGE SCALE GENOMIC DNA]</scope>
    <source>
        <strain evidence="2">cv. St1</strain>
    </source>
</reference>
<dbReference type="AlphaFoldDB" id="A0A1Q3DJL7"/>
<dbReference type="EMBL" id="BDDD01011136">
    <property type="protein sequence ID" value="GAV92716.1"/>
    <property type="molecule type" value="Genomic_DNA"/>
</dbReference>
<comment type="caution">
    <text evidence="1">The sequence shown here is derived from an EMBL/GenBank/DDBJ whole genome shotgun (WGS) entry which is preliminary data.</text>
</comment>
<proteinExistence type="predicted"/>
<dbReference type="STRING" id="3775.A0A1Q3DJL7"/>
<sequence length="113" mass="12845">KYLGLPLITSRLTKHDCAPLLARILARANSWVSRSLSYAGRLQLIRSTLASMHIYWCSTFLLPAEVINLVKWSSICLPRTEGGLGIMSLKSWNQALILKQIWNLLNDHSLWVQ</sequence>
<protein>
    <recommendedName>
        <fullName evidence="3">Zf-RVT domain-containing protein</fullName>
    </recommendedName>
</protein>
<evidence type="ECO:0000313" key="2">
    <source>
        <dbReference type="Proteomes" id="UP000187406"/>
    </source>
</evidence>
<organism evidence="1 2">
    <name type="scientific">Cephalotus follicularis</name>
    <name type="common">Albany pitcher plant</name>
    <dbReference type="NCBI Taxonomy" id="3775"/>
    <lineage>
        <taxon>Eukaryota</taxon>
        <taxon>Viridiplantae</taxon>
        <taxon>Streptophyta</taxon>
        <taxon>Embryophyta</taxon>
        <taxon>Tracheophyta</taxon>
        <taxon>Spermatophyta</taxon>
        <taxon>Magnoliopsida</taxon>
        <taxon>eudicotyledons</taxon>
        <taxon>Gunneridae</taxon>
        <taxon>Pentapetalae</taxon>
        <taxon>rosids</taxon>
        <taxon>fabids</taxon>
        <taxon>Oxalidales</taxon>
        <taxon>Cephalotaceae</taxon>
        <taxon>Cephalotus</taxon>
    </lineage>
</organism>
<dbReference type="OrthoDB" id="1751077at2759"/>
<accession>A0A1Q3DJL7</accession>
<dbReference type="PANTHER" id="PTHR33116:SF76">
    <property type="entry name" value="DUF4283 DOMAIN-CONTAINING PROTEIN"/>
    <property type="match status" value="1"/>
</dbReference>
<keyword evidence="2" id="KW-1185">Reference proteome</keyword>
<dbReference type="PANTHER" id="PTHR33116">
    <property type="entry name" value="REVERSE TRANSCRIPTASE ZINC-BINDING DOMAIN-CONTAINING PROTEIN-RELATED-RELATED"/>
    <property type="match status" value="1"/>
</dbReference>
<evidence type="ECO:0008006" key="3">
    <source>
        <dbReference type="Google" id="ProtNLM"/>
    </source>
</evidence>
<evidence type="ECO:0000313" key="1">
    <source>
        <dbReference type="EMBL" id="GAV92716.1"/>
    </source>
</evidence>
<feature type="non-terminal residue" evidence="1">
    <location>
        <position position="1"/>
    </location>
</feature>
<gene>
    <name evidence="1" type="ORF">CFOL_v3_36094</name>
</gene>